<accession>A0A1C5A0X0</accession>
<proteinExistence type="predicted"/>
<dbReference type="Pfam" id="PF07929">
    <property type="entry name" value="PRiA4_ORF3"/>
    <property type="match status" value="1"/>
</dbReference>
<dbReference type="InterPro" id="IPR024047">
    <property type="entry name" value="MM3350-like_sf"/>
</dbReference>
<evidence type="ECO:0000313" key="4">
    <source>
        <dbReference type="Proteomes" id="UP000199504"/>
    </source>
</evidence>
<dbReference type="Proteomes" id="UP000199504">
    <property type="component" value="Unassembled WGS sequence"/>
</dbReference>
<dbReference type="EMBL" id="FMCX01000007">
    <property type="protein sequence ID" value="SCF38809.1"/>
    <property type="molecule type" value="Genomic_DNA"/>
</dbReference>
<dbReference type="AlphaFoldDB" id="A0A1C5A0X0"/>
<keyword evidence="4" id="KW-1185">Reference proteome</keyword>
<dbReference type="Gene3D" id="3.10.290.30">
    <property type="entry name" value="MM3350-like"/>
    <property type="match status" value="1"/>
</dbReference>
<gene>
    <name evidence="3" type="ORF">GA0070564_107133</name>
</gene>
<name>A0A1C5A0X0_9ACTN</name>
<evidence type="ECO:0000313" key="3">
    <source>
        <dbReference type="EMBL" id="SCF38809.1"/>
    </source>
</evidence>
<feature type="region of interest" description="Disordered" evidence="1">
    <location>
        <begin position="53"/>
        <end position="74"/>
    </location>
</feature>
<evidence type="ECO:0000259" key="2">
    <source>
        <dbReference type="Pfam" id="PF07929"/>
    </source>
</evidence>
<dbReference type="InterPro" id="IPR012912">
    <property type="entry name" value="Plasmid_pRiA4b_Orf3-like"/>
</dbReference>
<sequence>MPRRVFQLKVSLGGVRPPVWRRVLVPGGFTLDRLHHTYDFGCWPRRPIPGIRSTTGCATGRATASTRRPSTPAG</sequence>
<feature type="domain" description="Plasmid pRiA4b Orf3-like" evidence="2">
    <location>
        <begin position="5"/>
        <end position="37"/>
    </location>
</feature>
<evidence type="ECO:0000256" key="1">
    <source>
        <dbReference type="SAM" id="MobiDB-lite"/>
    </source>
</evidence>
<protein>
    <submittedName>
        <fullName evidence="3">PRiA4b ORF-3-like protein</fullName>
    </submittedName>
</protein>
<reference evidence="4" key="1">
    <citation type="submission" date="2016-06" db="EMBL/GenBank/DDBJ databases">
        <authorList>
            <person name="Varghese N."/>
            <person name="Submissions Spin"/>
        </authorList>
    </citation>
    <scope>NUCLEOTIDE SEQUENCE [LARGE SCALE GENOMIC DNA]</scope>
    <source>
        <strain evidence="4">DSM 44830</strain>
    </source>
</reference>
<dbReference type="SUPFAM" id="SSF159941">
    <property type="entry name" value="MM3350-like"/>
    <property type="match status" value="1"/>
</dbReference>
<dbReference type="STRING" id="262898.GA0070564_107133"/>
<organism evidence="3 4">
    <name type="scientific">Micromonospora mirobrigensis</name>
    <dbReference type="NCBI Taxonomy" id="262898"/>
    <lineage>
        <taxon>Bacteria</taxon>
        <taxon>Bacillati</taxon>
        <taxon>Actinomycetota</taxon>
        <taxon>Actinomycetes</taxon>
        <taxon>Micromonosporales</taxon>
        <taxon>Micromonosporaceae</taxon>
        <taxon>Micromonospora</taxon>
    </lineage>
</organism>